<name>A0ABR4YH21_9VIBR</name>
<sequence>MATERFGIILSVVGISALMLLVGCSEEKAVRMLNKQTYEFTGTFENQYNQDLLKFSDAQVTFVREGELNMTKPFEVKGNDLTITMRNSSKEKREDIVMRIHGQNELLTCSTCAKYQLASVWQKRDFTPLPVESN</sequence>
<feature type="transmembrane region" description="Helical" evidence="1">
    <location>
        <begin position="6"/>
        <end position="25"/>
    </location>
</feature>
<dbReference type="Proteomes" id="UP000030520">
    <property type="component" value="Unassembled WGS sequence"/>
</dbReference>
<dbReference type="RefSeq" id="WP_038212389.1">
    <property type="nucleotide sequence ID" value="NZ_JRWM01000003.1"/>
</dbReference>
<evidence type="ECO:0000313" key="2">
    <source>
        <dbReference type="EMBL" id="KHA62200.1"/>
    </source>
</evidence>
<protein>
    <submittedName>
        <fullName evidence="2">Lipoprotein</fullName>
    </submittedName>
</protein>
<keyword evidence="1" id="KW-0472">Membrane</keyword>
<dbReference type="EMBL" id="JRWM01000003">
    <property type="protein sequence ID" value="KHA62200.1"/>
    <property type="molecule type" value="Genomic_DNA"/>
</dbReference>
<reference evidence="2 3" key="1">
    <citation type="submission" date="2014-10" db="EMBL/GenBank/DDBJ databases">
        <title>Genome sequencing of Vibrio variabilis T01.</title>
        <authorList>
            <person name="Chan K.-G."/>
            <person name="Mohamad N.I."/>
        </authorList>
    </citation>
    <scope>NUCLEOTIDE SEQUENCE [LARGE SCALE GENOMIC DNA]</scope>
    <source>
        <strain evidence="2 3">T01</strain>
    </source>
</reference>
<evidence type="ECO:0000256" key="1">
    <source>
        <dbReference type="SAM" id="Phobius"/>
    </source>
</evidence>
<proteinExistence type="predicted"/>
<evidence type="ECO:0000313" key="3">
    <source>
        <dbReference type="Proteomes" id="UP000030520"/>
    </source>
</evidence>
<organism evidence="2 3">
    <name type="scientific">Vibrio variabilis</name>
    <dbReference type="NCBI Taxonomy" id="990271"/>
    <lineage>
        <taxon>Bacteria</taxon>
        <taxon>Pseudomonadati</taxon>
        <taxon>Pseudomonadota</taxon>
        <taxon>Gammaproteobacteria</taxon>
        <taxon>Vibrionales</taxon>
        <taxon>Vibrionaceae</taxon>
        <taxon>Vibrio</taxon>
    </lineage>
</organism>
<keyword evidence="3" id="KW-1185">Reference proteome</keyword>
<keyword evidence="1" id="KW-0812">Transmembrane</keyword>
<accession>A0ABR4YH21</accession>
<keyword evidence="1" id="KW-1133">Transmembrane helix</keyword>
<comment type="caution">
    <text evidence="2">The sequence shown here is derived from an EMBL/GenBank/DDBJ whole genome shotgun (WGS) entry which is preliminary data.</text>
</comment>
<gene>
    <name evidence="2" type="ORF">NL53_02665</name>
</gene>
<keyword evidence="2" id="KW-0449">Lipoprotein</keyword>
<dbReference type="PROSITE" id="PS51257">
    <property type="entry name" value="PROKAR_LIPOPROTEIN"/>
    <property type="match status" value="1"/>
</dbReference>